<organism evidence="2 3">
    <name type="scientific">Brassicogethes aeneus</name>
    <name type="common">Rape pollen beetle</name>
    <name type="synonym">Meligethes aeneus</name>
    <dbReference type="NCBI Taxonomy" id="1431903"/>
    <lineage>
        <taxon>Eukaryota</taxon>
        <taxon>Metazoa</taxon>
        <taxon>Ecdysozoa</taxon>
        <taxon>Arthropoda</taxon>
        <taxon>Hexapoda</taxon>
        <taxon>Insecta</taxon>
        <taxon>Pterygota</taxon>
        <taxon>Neoptera</taxon>
        <taxon>Endopterygota</taxon>
        <taxon>Coleoptera</taxon>
        <taxon>Polyphaga</taxon>
        <taxon>Cucujiformia</taxon>
        <taxon>Nitidulidae</taxon>
        <taxon>Meligethinae</taxon>
        <taxon>Brassicogethes</taxon>
    </lineage>
</organism>
<evidence type="ECO:0000313" key="3">
    <source>
        <dbReference type="Proteomes" id="UP001154078"/>
    </source>
</evidence>
<gene>
    <name evidence="2" type="ORF">MELIAE_LOCUS7014</name>
</gene>
<dbReference type="Proteomes" id="UP001154078">
    <property type="component" value="Chromosome 4"/>
</dbReference>
<feature type="signal peptide" evidence="1">
    <location>
        <begin position="1"/>
        <end position="18"/>
    </location>
</feature>
<dbReference type="AlphaFoldDB" id="A0A9P0B5P9"/>
<dbReference type="OrthoDB" id="8192916at2759"/>
<evidence type="ECO:0008006" key="4">
    <source>
        <dbReference type="Google" id="ProtNLM"/>
    </source>
</evidence>
<keyword evidence="1" id="KW-0732">Signal</keyword>
<accession>A0A9P0B5P9</accession>
<reference evidence="2" key="1">
    <citation type="submission" date="2021-12" db="EMBL/GenBank/DDBJ databases">
        <authorList>
            <person name="King R."/>
        </authorList>
    </citation>
    <scope>NUCLEOTIDE SEQUENCE</scope>
</reference>
<protein>
    <recommendedName>
        <fullName evidence="4">Osiris 7</fullName>
    </recommendedName>
</protein>
<name>A0A9P0B5P9_BRAAE</name>
<dbReference type="EMBL" id="OV121135">
    <property type="protein sequence ID" value="CAH0555726.1"/>
    <property type="molecule type" value="Genomic_DNA"/>
</dbReference>
<keyword evidence="3" id="KW-1185">Reference proteome</keyword>
<dbReference type="GO" id="GO:0016020">
    <property type="term" value="C:membrane"/>
    <property type="evidence" value="ECO:0007669"/>
    <property type="project" value="TreeGrafter"/>
</dbReference>
<proteinExistence type="predicted"/>
<feature type="chain" id="PRO_5040299117" description="Osiris 7" evidence="1">
    <location>
        <begin position="19"/>
        <end position="300"/>
    </location>
</feature>
<dbReference type="Pfam" id="PF07898">
    <property type="entry name" value="DUF1676"/>
    <property type="match status" value="1"/>
</dbReference>
<evidence type="ECO:0000313" key="2">
    <source>
        <dbReference type="EMBL" id="CAH0555726.1"/>
    </source>
</evidence>
<sequence>MHSYKAGILLCIVAVACALPAQEEARGSRNSIQTENDLLDSIYTDCLRKDSMSCLKYKLFNFVDKMLGHKDTITVTEGVQIIKTGEERDGAPRAYNADESIENVLWNRISGFLESHTIKVDLKGSEIVNAVSSSARSLGDVVDSLAEEENSIETEEGRGKKKKAAKLMGPLMAAMALKAAVIGKLALGAIALIAGKALLIGKIALVLSAIIGLKKLLGGQGKHVTYEVVSHPQHSSSHVSTHESVYGGSGHGGGYGGDVSGGYSGGAAAGASSGHGGWGRSLEGQQLAYRAHAQPAATQQ</sequence>
<dbReference type="PANTHER" id="PTHR21879:SF22">
    <property type="entry name" value="FI03362P-RELATED"/>
    <property type="match status" value="1"/>
</dbReference>
<evidence type="ECO:0000256" key="1">
    <source>
        <dbReference type="SAM" id="SignalP"/>
    </source>
</evidence>
<dbReference type="InterPro" id="IPR012464">
    <property type="entry name" value="DUF1676"/>
</dbReference>
<dbReference type="PANTHER" id="PTHR21879">
    <property type="entry name" value="FI03362P-RELATED-RELATED"/>
    <property type="match status" value="1"/>
</dbReference>